<dbReference type="EMBL" id="DS113573">
    <property type="protein sequence ID" value="EAY01263.1"/>
    <property type="molecule type" value="Genomic_DNA"/>
</dbReference>
<evidence type="ECO:0000259" key="5">
    <source>
        <dbReference type="PROSITE" id="PS52035"/>
    </source>
</evidence>
<comment type="cofactor">
    <cofactor evidence="1">
        <name>Zn(2+)</name>
        <dbReference type="ChEBI" id="CHEBI:29105"/>
    </cofactor>
</comment>
<dbReference type="GO" id="GO:0006508">
    <property type="term" value="P:proteolysis"/>
    <property type="evidence" value="ECO:0007669"/>
    <property type="project" value="InterPro"/>
</dbReference>
<dbReference type="OrthoDB" id="10253041at2759"/>
<protein>
    <submittedName>
        <fullName evidence="6">Clan MC, family M14, Zinc carboxypeptidase-like metallopeptidase</fullName>
    </submittedName>
</protein>
<dbReference type="VEuPathDB" id="TrichDB:TVAGG3_0947930"/>
<sequence>MSSDSSDEDDSPPEIIPSTNRGSIHISHPGVPPPEHYSFATQAKRPKWPDDLWNSGVLIYDLKNGTRNQPTGTNPNDKTLIFDSFFESGNLSQVYLLSPDVYHCILEYDKNKSGSCQWFYFKMQNIRADTKYTFFISGFHKNTGLFSTGAKIFWYSEKQYQKQGYSWCRGGTNYAYGLSKHKKKDKRSTLQFQIKFPYDNDTVYFCYALPYTYTDLLNYINNWQKVSPFGSLTTGTLGKTLGGRDCPYIQITSPQSNIPMEARPCLFFTGRIHPGESNGSVVLHGLIDYLVSNAPGAQYLRDNFVIRIVPMVNIDGVVEGFYRISLGGQDLNRVWINPDPAIQPIVCKIKDFIFQSAKERTIAAYIDFHGHSRLHGTFAYGCPNDDNPNLRDKEKLFPRMLAFLCDTFSWSNCVFSIPPGRKAASRIVVRTQADVVQSFTIETSFGGMQSGPRAGILYDEVLWKEIGAKCGETLFHMFLGSDSPVTSYVKQELYFLSPNGDDEDDSSSDDEKIVECDYQVTPTLANEQVPPRMKPGTPMLKLSAPTNFFNISSKMITTTPPQVCAPKWSQLQFTEQ</sequence>
<dbReference type="InParanoid" id="A2F1H6"/>
<keyword evidence="6" id="KW-0378">Hydrolase</keyword>
<dbReference type="Gene3D" id="3.40.630.10">
    <property type="entry name" value="Zn peptidases"/>
    <property type="match status" value="1"/>
</dbReference>
<dbReference type="Gene3D" id="2.60.40.3120">
    <property type="match status" value="1"/>
</dbReference>
<evidence type="ECO:0000256" key="3">
    <source>
        <dbReference type="PROSITE-ProRule" id="PRU01379"/>
    </source>
</evidence>
<reference evidence="6" key="2">
    <citation type="journal article" date="2007" name="Science">
        <title>Draft genome sequence of the sexually transmitted pathogen Trichomonas vaginalis.</title>
        <authorList>
            <person name="Carlton J.M."/>
            <person name="Hirt R.P."/>
            <person name="Silva J.C."/>
            <person name="Delcher A.L."/>
            <person name="Schatz M."/>
            <person name="Zhao Q."/>
            <person name="Wortman J.R."/>
            <person name="Bidwell S.L."/>
            <person name="Alsmark U.C.M."/>
            <person name="Besteiro S."/>
            <person name="Sicheritz-Ponten T."/>
            <person name="Noel C.J."/>
            <person name="Dacks J.B."/>
            <person name="Foster P.G."/>
            <person name="Simillion C."/>
            <person name="Van de Peer Y."/>
            <person name="Miranda-Saavedra D."/>
            <person name="Barton G.J."/>
            <person name="Westrop G.D."/>
            <person name="Mueller S."/>
            <person name="Dessi D."/>
            <person name="Fiori P.L."/>
            <person name="Ren Q."/>
            <person name="Paulsen I."/>
            <person name="Zhang H."/>
            <person name="Bastida-Corcuera F.D."/>
            <person name="Simoes-Barbosa A."/>
            <person name="Brown M.T."/>
            <person name="Hayes R.D."/>
            <person name="Mukherjee M."/>
            <person name="Okumura C.Y."/>
            <person name="Schneider R."/>
            <person name="Smith A.J."/>
            <person name="Vanacova S."/>
            <person name="Villalvazo M."/>
            <person name="Haas B.J."/>
            <person name="Pertea M."/>
            <person name="Feldblyum T.V."/>
            <person name="Utterback T.R."/>
            <person name="Shu C.L."/>
            <person name="Osoegawa K."/>
            <person name="de Jong P.J."/>
            <person name="Hrdy I."/>
            <person name="Horvathova L."/>
            <person name="Zubacova Z."/>
            <person name="Dolezal P."/>
            <person name="Malik S.B."/>
            <person name="Logsdon J.M. Jr."/>
            <person name="Henze K."/>
            <person name="Gupta A."/>
            <person name="Wang C.C."/>
            <person name="Dunne R.L."/>
            <person name="Upcroft J.A."/>
            <person name="Upcroft P."/>
            <person name="White O."/>
            <person name="Salzberg S.L."/>
            <person name="Tang P."/>
            <person name="Chiu C.-H."/>
            <person name="Lee Y.-S."/>
            <person name="Embley T.M."/>
            <person name="Coombs G.H."/>
            <person name="Mottram J.C."/>
            <person name="Tachezy J."/>
            <person name="Fraser-Liggett C.M."/>
            <person name="Johnson P.J."/>
        </authorList>
    </citation>
    <scope>NUCLEOTIDE SEQUENCE [LARGE SCALE GENOMIC DNA]</scope>
    <source>
        <strain evidence="6">G3</strain>
    </source>
</reference>
<evidence type="ECO:0000256" key="1">
    <source>
        <dbReference type="ARBA" id="ARBA00001947"/>
    </source>
</evidence>
<dbReference type="OMA" id="FACIQPY"/>
<evidence type="ECO:0000313" key="7">
    <source>
        <dbReference type="Proteomes" id="UP000001542"/>
    </source>
</evidence>
<evidence type="ECO:0000256" key="2">
    <source>
        <dbReference type="ARBA" id="ARBA00005988"/>
    </source>
</evidence>
<dbReference type="Pfam" id="PF00246">
    <property type="entry name" value="Peptidase_M14"/>
    <property type="match status" value="1"/>
</dbReference>
<dbReference type="InterPro" id="IPR000834">
    <property type="entry name" value="Peptidase_M14"/>
</dbReference>
<dbReference type="PROSITE" id="PS52035">
    <property type="entry name" value="PEPTIDASE_M14"/>
    <property type="match status" value="1"/>
</dbReference>
<dbReference type="VEuPathDB" id="TrichDB:TVAG_027310"/>
<dbReference type="Proteomes" id="UP000001542">
    <property type="component" value="Unassembled WGS sequence"/>
</dbReference>
<evidence type="ECO:0000313" key="6">
    <source>
        <dbReference type="EMBL" id="EAY01263.1"/>
    </source>
</evidence>
<feature type="domain" description="Peptidase M14" evidence="5">
    <location>
        <begin position="209"/>
        <end position="466"/>
    </location>
</feature>
<dbReference type="SMR" id="A2F1H6"/>
<dbReference type="GO" id="GO:0008270">
    <property type="term" value="F:zinc ion binding"/>
    <property type="evidence" value="ECO:0007669"/>
    <property type="project" value="InterPro"/>
</dbReference>
<feature type="compositionally biased region" description="Acidic residues" evidence="4">
    <location>
        <begin position="1"/>
        <end position="12"/>
    </location>
</feature>
<dbReference type="InterPro" id="IPR040626">
    <property type="entry name" value="Pepdidase_M14_N"/>
</dbReference>
<dbReference type="GO" id="GO:0004181">
    <property type="term" value="F:metallocarboxypeptidase activity"/>
    <property type="evidence" value="ECO:0000318"/>
    <property type="project" value="GO_Central"/>
</dbReference>
<dbReference type="InterPro" id="IPR050821">
    <property type="entry name" value="Cytosolic_carboxypeptidase"/>
</dbReference>
<name>A2F1H6_TRIV3</name>
<comment type="similarity">
    <text evidence="2 3">Belongs to the peptidase M14 family.</text>
</comment>
<dbReference type="AlphaFoldDB" id="A2F1H6"/>
<dbReference type="GO" id="GO:0015631">
    <property type="term" value="F:tubulin binding"/>
    <property type="evidence" value="ECO:0000318"/>
    <property type="project" value="GO_Central"/>
</dbReference>
<organism evidence="6 7">
    <name type="scientific">Trichomonas vaginalis (strain ATCC PRA-98 / G3)</name>
    <dbReference type="NCBI Taxonomy" id="412133"/>
    <lineage>
        <taxon>Eukaryota</taxon>
        <taxon>Metamonada</taxon>
        <taxon>Parabasalia</taxon>
        <taxon>Trichomonadida</taxon>
        <taxon>Trichomonadidae</taxon>
        <taxon>Trichomonas</taxon>
    </lineage>
</organism>
<feature type="region of interest" description="Disordered" evidence="4">
    <location>
        <begin position="1"/>
        <end position="28"/>
    </location>
</feature>
<dbReference type="KEGG" id="tva:4759088"/>
<dbReference type="PANTHER" id="PTHR12756:SF11">
    <property type="entry name" value="CYTOSOLIC CARBOXYPEPTIDASE 1"/>
    <property type="match status" value="1"/>
</dbReference>
<keyword evidence="7" id="KW-1185">Reference proteome</keyword>
<dbReference type="STRING" id="5722.A2F1H6"/>
<keyword evidence="6" id="KW-0645">Protease</keyword>
<proteinExistence type="inferred from homology"/>
<keyword evidence="6" id="KW-0121">Carboxypeptidase</keyword>
<dbReference type="PANTHER" id="PTHR12756">
    <property type="entry name" value="CYTOSOLIC CARBOXYPEPTIDASE"/>
    <property type="match status" value="1"/>
</dbReference>
<accession>A2F1H6</accession>
<dbReference type="eggNOG" id="KOG3641">
    <property type="taxonomic scope" value="Eukaryota"/>
</dbReference>
<dbReference type="GO" id="GO:0015630">
    <property type="term" value="C:microtubule cytoskeleton"/>
    <property type="evidence" value="ECO:0000318"/>
    <property type="project" value="GO_Central"/>
</dbReference>
<dbReference type="RefSeq" id="XP_001314078.1">
    <property type="nucleotide sequence ID" value="XM_001314071.1"/>
</dbReference>
<feature type="active site" description="Proton donor/acceptor" evidence="3">
    <location>
        <position position="442"/>
    </location>
</feature>
<dbReference type="SUPFAM" id="SSF53187">
    <property type="entry name" value="Zn-dependent exopeptidases"/>
    <property type="match status" value="1"/>
</dbReference>
<reference evidence="6" key="1">
    <citation type="submission" date="2006-10" db="EMBL/GenBank/DDBJ databases">
        <authorList>
            <person name="Amadeo P."/>
            <person name="Zhao Q."/>
            <person name="Wortman J."/>
            <person name="Fraser-Liggett C."/>
            <person name="Carlton J."/>
        </authorList>
    </citation>
    <scope>NUCLEOTIDE SEQUENCE</scope>
    <source>
        <strain evidence="6">G3</strain>
    </source>
</reference>
<dbReference type="Pfam" id="PF18027">
    <property type="entry name" value="Pepdidase_M14_N"/>
    <property type="match status" value="1"/>
</dbReference>
<dbReference type="GO" id="GO:0005737">
    <property type="term" value="C:cytoplasm"/>
    <property type="evidence" value="ECO:0000318"/>
    <property type="project" value="GO_Central"/>
</dbReference>
<gene>
    <name evidence="6" type="ORF">TVAG_027310</name>
</gene>
<evidence type="ECO:0000256" key="4">
    <source>
        <dbReference type="SAM" id="MobiDB-lite"/>
    </source>
</evidence>